<comment type="caution">
    <text evidence="1">The sequence shown here is derived from an EMBL/GenBank/DDBJ whole genome shotgun (WGS) entry which is preliminary data.</text>
</comment>
<gene>
    <name evidence="1" type="ORF">E2C01_056648</name>
</gene>
<reference evidence="1 2" key="1">
    <citation type="submission" date="2019-05" db="EMBL/GenBank/DDBJ databases">
        <title>Another draft genome of Portunus trituberculatus and its Hox gene families provides insights of decapod evolution.</title>
        <authorList>
            <person name="Jeong J.-H."/>
            <person name="Song I."/>
            <person name="Kim S."/>
            <person name="Choi T."/>
            <person name="Kim D."/>
            <person name="Ryu S."/>
            <person name="Kim W."/>
        </authorList>
    </citation>
    <scope>NUCLEOTIDE SEQUENCE [LARGE SCALE GENOMIC DNA]</scope>
    <source>
        <tissue evidence="1">Muscle</tissue>
    </source>
</reference>
<accession>A0A5B7GY05</accession>
<dbReference type="OrthoDB" id="6382908at2759"/>
<proteinExistence type="predicted"/>
<keyword evidence="2" id="KW-1185">Reference proteome</keyword>
<protein>
    <submittedName>
        <fullName evidence="1">Uncharacterized protein</fullName>
    </submittedName>
</protein>
<evidence type="ECO:0000313" key="1">
    <source>
        <dbReference type="EMBL" id="MPC62563.1"/>
    </source>
</evidence>
<dbReference type="Proteomes" id="UP000324222">
    <property type="component" value="Unassembled WGS sequence"/>
</dbReference>
<name>A0A5B7GY05_PORTR</name>
<dbReference type="EMBL" id="VSRR010019814">
    <property type="protein sequence ID" value="MPC62563.1"/>
    <property type="molecule type" value="Genomic_DNA"/>
</dbReference>
<dbReference type="AlphaFoldDB" id="A0A5B7GY05"/>
<evidence type="ECO:0000313" key="2">
    <source>
        <dbReference type="Proteomes" id="UP000324222"/>
    </source>
</evidence>
<organism evidence="1 2">
    <name type="scientific">Portunus trituberculatus</name>
    <name type="common">Swimming crab</name>
    <name type="synonym">Neptunus trituberculatus</name>
    <dbReference type="NCBI Taxonomy" id="210409"/>
    <lineage>
        <taxon>Eukaryota</taxon>
        <taxon>Metazoa</taxon>
        <taxon>Ecdysozoa</taxon>
        <taxon>Arthropoda</taxon>
        <taxon>Crustacea</taxon>
        <taxon>Multicrustacea</taxon>
        <taxon>Malacostraca</taxon>
        <taxon>Eumalacostraca</taxon>
        <taxon>Eucarida</taxon>
        <taxon>Decapoda</taxon>
        <taxon>Pleocyemata</taxon>
        <taxon>Brachyura</taxon>
        <taxon>Eubrachyura</taxon>
        <taxon>Portunoidea</taxon>
        <taxon>Portunidae</taxon>
        <taxon>Portuninae</taxon>
        <taxon>Portunus</taxon>
    </lineage>
</organism>
<sequence>MDIIRAGGFGLYIPHQPFNLSRRHLNLSNGVVCFLREVLLLLSPCPPAGSHHPSTCCTMVSPGLACRATLVPYPGCMFGLSGSPTLVTKPSMVTRSDEVRPAGDVLLLESMELDGEDIASQQGVPCGQSRALGMSSQSAPIVPVVQHKARGLEVPHLNSLRLLPQAVRRETRTTTSSDMLVQVPRSHYRQHQRSYLARTARLWNLFTAATSDTQTLSIKQVKVAAHRWRKTQTPTLVL</sequence>